<gene>
    <name evidence="1" type="ORF">D8I35_03640</name>
</gene>
<dbReference type="EMBL" id="RDQO01000001">
    <property type="protein sequence ID" value="RMX08216.1"/>
    <property type="molecule type" value="Genomic_DNA"/>
</dbReference>
<evidence type="ECO:0000313" key="2">
    <source>
        <dbReference type="Proteomes" id="UP000278006"/>
    </source>
</evidence>
<dbReference type="RefSeq" id="WP_122226339.1">
    <property type="nucleotide sequence ID" value="NZ_RDQO01000001.1"/>
</dbReference>
<dbReference type="Proteomes" id="UP000278006">
    <property type="component" value="Unassembled WGS sequence"/>
</dbReference>
<keyword evidence="2" id="KW-1185">Reference proteome</keyword>
<proteinExistence type="predicted"/>
<sequence>MPETYELACQRLGEMVELVDDLAAALDTVLLHQGYAMPASDRATRSDLVRRAHLLLKQIKHRG</sequence>
<reference evidence="1 2" key="1">
    <citation type="submission" date="2018-10" db="EMBL/GenBank/DDBJ databases">
        <title>Draft genome of Cortibacter populi DSM10536.</title>
        <authorList>
            <person name="Bernier A.-M."/>
            <person name="Bernard K."/>
        </authorList>
    </citation>
    <scope>NUCLEOTIDE SEQUENCE [LARGE SCALE GENOMIC DNA]</scope>
    <source>
        <strain evidence="1 2">DSM 105136</strain>
    </source>
</reference>
<name>A0A3M6QYX0_9BURK</name>
<protein>
    <submittedName>
        <fullName evidence="1">Uncharacterized protein</fullName>
    </submittedName>
</protein>
<evidence type="ECO:0000313" key="1">
    <source>
        <dbReference type="EMBL" id="RMX08216.1"/>
    </source>
</evidence>
<comment type="caution">
    <text evidence="1">The sequence shown here is derived from an EMBL/GenBank/DDBJ whole genome shotgun (WGS) entry which is preliminary data.</text>
</comment>
<accession>A0A3M6QYX0</accession>
<dbReference type="AlphaFoldDB" id="A0A3M6QYX0"/>
<organism evidence="1 2">
    <name type="scientific">Corticibacter populi</name>
    <dbReference type="NCBI Taxonomy" id="1550736"/>
    <lineage>
        <taxon>Bacteria</taxon>
        <taxon>Pseudomonadati</taxon>
        <taxon>Pseudomonadota</taxon>
        <taxon>Betaproteobacteria</taxon>
        <taxon>Burkholderiales</taxon>
        <taxon>Comamonadaceae</taxon>
        <taxon>Corticibacter</taxon>
    </lineage>
</organism>